<dbReference type="Proteomes" id="UP000494206">
    <property type="component" value="Unassembled WGS sequence"/>
</dbReference>
<evidence type="ECO:0000313" key="2">
    <source>
        <dbReference type="EMBL" id="CAB3410179.1"/>
    </source>
</evidence>
<dbReference type="EMBL" id="CADEPM010000010">
    <property type="protein sequence ID" value="CAB3410179.1"/>
    <property type="molecule type" value="Genomic_DNA"/>
</dbReference>
<organism evidence="2 3">
    <name type="scientific">Caenorhabditis bovis</name>
    <dbReference type="NCBI Taxonomy" id="2654633"/>
    <lineage>
        <taxon>Eukaryota</taxon>
        <taxon>Metazoa</taxon>
        <taxon>Ecdysozoa</taxon>
        <taxon>Nematoda</taxon>
        <taxon>Chromadorea</taxon>
        <taxon>Rhabditida</taxon>
        <taxon>Rhabditina</taxon>
        <taxon>Rhabditomorpha</taxon>
        <taxon>Rhabditoidea</taxon>
        <taxon>Rhabditidae</taxon>
        <taxon>Peloderinae</taxon>
        <taxon>Caenorhabditis</taxon>
    </lineage>
</organism>
<comment type="caution">
    <text evidence="2">The sequence shown here is derived from an EMBL/GenBank/DDBJ whole genome shotgun (WGS) entry which is preliminary data.</text>
</comment>
<evidence type="ECO:0000313" key="3">
    <source>
        <dbReference type="Proteomes" id="UP000494206"/>
    </source>
</evidence>
<proteinExistence type="predicted"/>
<name>A0A8S1FBW7_9PELO</name>
<feature type="region of interest" description="Disordered" evidence="1">
    <location>
        <begin position="130"/>
        <end position="152"/>
    </location>
</feature>
<reference evidence="2 3" key="1">
    <citation type="submission" date="2020-04" db="EMBL/GenBank/DDBJ databases">
        <authorList>
            <person name="Laetsch R D."/>
            <person name="Stevens L."/>
            <person name="Kumar S."/>
            <person name="Blaxter L. M."/>
        </authorList>
    </citation>
    <scope>NUCLEOTIDE SEQUENCE [LARGE SCALE GENOMIC DNA]</scope>
</reference>
<accession>A0A8S1FBW7</accession>
<evidence type="ECO:0000256" key="1">
    <source>
        <dbReference type="SAM" id="MobiDB-lite"/>
    </source>
</evidence>
<dbReference type="AlphaFoldDB" id="A0A8S1FBW7"/>
<gene>
    <name evidence="2" type="ORF">CBOVIS_LOCUS11737</name>
</gene>
<keyword evidence="3" id="KW-1185">Reference proteome</keyword>
<protein>
    <submittedName>
        <fullName evidence="2">Uncharacterized protein</fullName>
    </submittedName>
</protein>
<sequence>MGDQTPLWPPGFYPLPHHLTLLKLLSLRQLATVPLPVIPFSSIIARYGSFPYIPQGFGNYPGHNMMWHFPYASWSPFWRYSFEPIQNQQEILYDINKNNNNICQLLKQIDIEHKKEDEITEVQAHWPLAPEYPDKTGDPSFSNTSGDDEEETATIPRDILLEPFKAPYRRENLLEIKDNSDIFVGVQNWNNIDICQPPRTPSWSFAKGDDIIPAKFTTTGYAYFENSNYPSFPVFDPKDLQ</sequence>